<dbReference type="PANTHER" id="PTHR43875:SF15">
    <property type="entry name" value="TREHALOSE IMPORT ATP-BINDING PROTEIN SUGC"/>
    <property type="match status" value="1"/>
</dbReference>
<keyword evidence="5" id="KW-1278">Translocase</keyword>
<keyword evidence="3" id="KW-0547">Nucleotide-binding</keyword>
<keyword evidence="9" id="KW-1185">Reference proteome</keyword>
<dbReference type="InterPro" id="IPR003593">
    <property type="entry name" value="AAA+_ATPase"/>
</dbReference>
<evidence type="ECO:0000256" key="3">
    <source>
        <dbReference type="ARBA" id="ARBA00022741"/>
    </source>
</evidence>
<dbReference type="PROSITE" id="PS50893">
    <property type="entry name" value="ABC_TRANSPORTER_2"/>
    <property type="match status" value="1"/>
</dbReference>
<dbReference type="PANTHER" id="PTHR43875">
    <property type="entry name" value="MALTODEXTRIN IMPORT ATP-BINDING PROTEIN MSMX"/>
    <property type="match status" value="1"/>
</dbReference>
<dbReference type="Gene3D" id="2.40.50.140">
    <property type="entry name" value="Nucleic acid-binding proteins"/>
    <property type="match status" value="1"/>
</dbReference>
<dbReference type="SUPFAM" id="SSF52540">
    <property type="entry name" value="P-loop containing nucleoside triphosphate hydrolases"/>
    <property type="match status" value="1"/>
</dbReference>
<accession>A0A1M4YA38</accession>
<name>A0A1M4YA38_9BACT</name>
<dbReference type="GO" id="GO:0016887">
    <property type="term" value="F:ATP hydrolysis activity"/>
    <property type="evidence" value="ECO:0007669"/>
    <property type="project" value="InterPro"/>
</dbReference>
<evidence type="ECO:0000256" key="5">
    <source>
        <dbReference type="ARBA" id="ARBA00022967"/>
    </source>
</evidence>
<dbReference type="Proteomes" id="UP000184076">
    <property type="component" value="Unassembled WGS sequence"/>
</dbReference>
<keyword evidence="2" id="KW-1003">Cell membrane</keyword>
<evidence type="ECO:0000259" key="7">
    <source>
        <dbReference type="PROSITE" id="PS50893"/>
    </source>
</evidence>
<gene>
    <name evidence="8" type="ORF">SAMN02745206_01202</name>
</gene>
<dbReference type="FunFam" id="3.40.50.300:FF:000042">
    <property type="entry name" value="Maltose/maltodextrin ABC transporter, ATP-binding protein"/>
    <property type="match status" value="1"/>
</dbReference>
<evidence type="ECO:0000256" key="2">
    <source>
        <dbReference type="ARBA" id="ARBA00022475"/>
    </source>
</evidence>
<reference evidence="9" key="1">
    <citation type="submission" date="2016-11" db="EMBL/GenBank/DDBJ databases">
        <authorList>
            <person name="Varghese N."/>
            <person name="Submissions S."/>
        </authorList>
    </citation>
    <scope>NUCLEOTIDE SEQUENCE [LARGE SCALE GENOMIC DNA]</scope>
    <source>
        <strain evidence="9">DSM 9756</strain>
    </source>
</reference>
<evidence type="ECO:0000256" key="4">
    <source>
        <dbReference type="ARBA" id="ARBA00022840"/>
    </source>
</evidence>
<dbReference type="GO" id="GO:0140359">
    <property type="term" value="F:ABC-type transporter activity"/>
    <property type="evidence" value="ECO:0007669"/>
    <property type="project" value="UniProtKB-ARBA"/>
</dbReference>
<protein>
    <submittedName>
        <fullName evidence="8">Carbohydrate ABC transporter ATP-binding protein, CUT1 family (TC 3.A.1.1.-)</fullName>
    </submittedName>
</protein>
<dbReference type="EMBL" id="FQVB01000010">
    <property type="protein sequence ID" value="SHF02476.1"/>
    <property type="molecule type" value="Genomic_DNA"/>
</dbReference>
<sequence>MQIEIRDVRKDYGRVQAVRGVSFSVEEGQLLVILGPSGCGKTTLLRLIAGLEPVTSGTIHIAGTDVTHLPPVKRNISMVFQSYALFPHLNVRENIIFGLKVRKVPADEIERRLKRVVDLLGLSGRLDSKPGELSGGMQQRVALGRAIIAEKPVTLMDEPLSNLDAKLRNSMRREICSLQRRLGITMIYVTHDQVEAMTMADRIVLMRDGQIVQDDSPENFYERPANTFVARFIGTPPMNIVPLCPTQGGAALEPGGRLLFPGMDPDRYLFGIRPENLRLAESGQPAMVTGREYLGSDTFVSCEIHGQEVIVRTRGRRNIREGTVVHLTWDPGDVNLFDARTQERVDSVVPARKEGRENPAGSIGG</sequence>
<dbReference type="OrthoDB" id="9809450at2"/>
<dbReference type="InterPro" id="IPR027417">
    <property type="entry name" value="P-loop_NTPase"/>
</dbReference>
<dbReference type="GO" id="GO:0055052">
    <property type="term" value="C:ATP-binding cassette (ABC) transporter complex, substrate-binding subunit-containing"/>
    <property type="evidence" value="ECO:0007669"/>
    <property type="project" value="TreeGrafter"/>
</dbReference>
<dbReference type="InterPro" id="IPR047641">
    <property type="entry name" value="ABC_transpr_MalK/UgpC-like"/>
</dbReference>
<dbReference type="PROSITE" id="PS00211">
    <property type="entry name" value="ABC_TRANSPORTER_1"/>
    <property type="match status" value="1"/>
</dbReference>
<dbReference type="InterPro" id="IPR003439">
    <property type="entry name" value="ABC_transporter-like_ATP-bd"/>
</dbReference>
<proteinExistence type="predicted"/>
<evidence type="ECO:0000256" key="6">
    <source>
        <dbReference type="ARBA" id="ARBA00023136"/>
    </source>
</evidence>
<keyword evidence="1" id="KW-0813">Transport</keyword>
<evidence type="ECO:0000313" key="8">
    <source>
        <dbReference type="EMBL" id="SHF02476.1"/>
    </source>
</evidence>
<dbReference type="InterPro" id="IPR017871">
    <property type="entry name" value="ABC_transporter-like_CS"/>
</dbReference>
<dbReference type="InterPro" id="IPR012340">
    <property type="entry name" value="NA-bd_OB-fold"/>
</dbReference>
<dbReference type="GO" id="GO:0005524">
    <property type="term" value="F:ATP binding"/>
    <property type="evidence" value="ECO:0007669"/>
    <property type="project" value="UniProtKB-KW"/>
</dbReference>
<dbReference type="STRING" id="1121391.SAMN02745206_01202"/>
<evidence type="ECO:0000313" key="9">
    <source>
        <dbReference type="Proteomes" id="UP000184076"/>
    </source>
</evidence>
<dbReference type="Gene3D" id="3.40.50.300">
    <property type="entry name" value="P-loop containing nucleotide triphosphate hydrolases"/>
    <property type="match status" value="1"/>
</dbReference>
<dbReference type="Gene3D" id="2.40.50.100">
    <property type="match status" value="1"/>
</dbReference>
<organism evidence="8 9">
    <name type="scientific">Desulfacinum infernum DSM 9756</name>
    <dbReference type="NCBI Taxonomy" id="1121391"/>
    <lineage>
        <taxon>Bacteria</taxon>
        <taxon>Pseudomonadati</taxon>
        <taxon>Thermodesulfobacteriota</taxon>
        <taxon>Syntrophobacteria</taxon>
        <taxon>Syntrophobacterales</taxon>
        <taxon>Syntrophobacteraceae</taxon>
        <taxon>Desulfacinum</taxon>
    </lineage>
</organism>
<dbReference type="SUPFAM" id="SSF50331">
    <property type="entry name" value="MOP-like"/>
    <property type="match status" value="1"/>
</dbReference>
<dbReference type="InterPro" id="IPR013611">
    <property type="entry name" value="Transp-assoc_OB_typ2"/>
</dbReference>
<dbReference type="Pfam" id="PF08402">
    <property type="entry name" value="TOBE_2"/>
    <property type="match status" value="1"/>
</dbReference>
<dbReference type="AlphaFoldDB" id="A0A1M4YA38"/>
<feature type="domain" description="ABC transporter" evidence="7">
    <location>
        <begin position="3"/>
        <end position="233"/>
    </location>
</feature>
<dbReference type="Pfam" id="PF00005">
    <property type="entry name" value="ABC_tran"/>
    <property type="match status" value="1"/>
</dbReference>
<evidence type="ECO:0000256" key="1">
    <source>
        <dbReference type="ARBA" id="ARBA00022448"/>
    </source>
</evidence>
<keyword evidence="6" id="KW-0472">Membrane</keyword>
<keyword evidence="4 8" id="KW-0067">ATP-binding</keyword>
<dbReference type="SMART" id="SM00382">
    <property type="entry name" value="AAA"/>
    <property type="match status" value="1"/>
</dbReference>
<dbReference type="InterPro" id="IPR008995">
    <property type="entry name" value="Mo/tungstate-bd_C_term_dom"/>
</dbReference>
<dbReference type="RefSeq" id="WP_073037934.1">
    <property type="nucleotide sequence ID" value="NZ_FQVB01000010.1"/>
</dbReference>